<accession>A0A1G2QZC5</accession>
<name>A0A1G2QZC5_9BACT</name>
<evidence type="ECO:0000313" key="2">
    <source>
        <dbReference type="EMBL" id="OHA65479.1"/>
    </source>
</evidence>
<comment type="caution">
    <text evidence="2">The sequence shown here is derived from an EMBL/GenBank/DDBJ whole genome shotgun (WGS) entry which is preliminary data.</text>
</comment>
<keyword evidence="1" id="KW-1133">Transmembrane helix</keyword>
<keyword evidence="1" id="KW-0812">Transmembrane</keyword>
<proteinExistence type="predicted"/>
<evidence type="ECO:0000313" key="3">
    <source>
        <dbReference type="Proteomes" id="UP000178092"/>
    </source>
</evidence>
<feature type="transmembrane region" description="Helical" evidence="1">
    <location>
        <begin position="30"/>
        <end position="51"/>
    </location>
</feature>
<gene>
    <name evidence="2" type="ORF">A3C04_02685</name>
</gene>
<dbReference type="AlphaFoldDB" id="A0A1G2QZC5"/>
<organism evidence="2 3">
    <name type="scientific">Candidatus Wildermuthbacteria bacterium RIFCSPHIGHO2_02_FULL_45_25</name>
    <dbReference type="NCBI Taxonomy" id="1802450"/>
    <lineage>
        <taxon>Bacteria</taxon>
        <taxon>Candidatus Wildermuthiibacteriota</taxon>
    </lineage>
</organism>
<dbReference type="EMBL" id="MHTV01000044">
    <property type="protein sequence ID" value="OHA65479.1"/>
    <property type="molecule type" value="Genomic_DNA"/>
</dbReference>
<dbReference type="Proteomes" id="UP000178092">
    <property type="component" value="Unassembled WGS sequence"/>
</dbReference>
<reference evidence="2 3" key="1">
    <citation type="journal article" date="2016" name="Nat. Commun.">
        <title>Thousands of microbial genomes shed light on interconnected biogeochemical processes in an aquifer system.</title>
        <authorList>
            <person name="Anantharaman K."/>
            <person name="Brown C.T."/>
            <person name="Hug L.A."/>
            <person name="Sharon I."/>
            <person name="Castelle C.J."/>
            <person name="Probst A.J."/>
            <person name="Thomas B.C."/>
            <person name="Singh A."/>
            <person name="Wilkins M.J."/>
            <person name="Karaoz U."/>
            <person name="Brodie E.L."/>
            <person name="Williams K.H."/>
            <person name="Hubbard S.S."/>
            <person name="Banfield J.F."/>
        </authorList>
    </citation>
    <scope>NUCLEOTIDE SEQUENCE [LARGE SCALE GENOMIC DNA]</scope>
</reference>
<evidence type="ECO:0000256" key="1">
    <source>
        <dbReference type="SAM" id="Phobius"/>
    </source>
</evidence>
<sequence length="63" mass="6945">MGEYKSVPGAALSPALVCFAQKSTSVAGTLLHLPGGKEFFFAAFVFVIWWYNKSSTQHLYKIC</sequence>
<keyword evidence="1" id="KW-0472">Membrane</keyword>
<protein>
    <submittedName>
        <fullName evidence="2">Uncharacterized protein</fullName>
    </submittedName>
</protein>